<evidence type="ECO:0000313" key="3">
    <source>
        <dbReference type="EMBL" id="CDF41078.1"/>
    </source>
</evidence>
<feature type="region of interest" description="Disordered" evidence="1">
    <location>
        <begin position="181"/>
        <end position="200"/>
    </location>
</feature>
<name>R7QTQ2_CHOCR</name>
<reference evidence="4" key="1">
    <citation type="journal article" date="2013" name="Proc. Natl. Acad. Sci. U.S.A.">
        <title>Genome structure and metabolic features in the red seaweed Chondrus crispus shed light on evolution of the Archaeplastida.</title>
        <authorList>
            <person name="Collen J."/>
            <person name="Porcel B."/>
            <person name="Carre W."/>
            <person name="Ball S.G."/>
            <person name="Chaparro C."/>
            <person name="Tonon T."/>
            <person name="Barbeyron T."/>
            <person name="Michel G."/>
            <person name="Noel B."/>
            <person name="Valentin K."/>
            <person name="Elias M."/>
            <person name="Artiguenave F."/>
            <person name="Arun A."/>
            <person name="Aury J.M."/>
            <person name="Barbosa-Neto J.F."/>
            <person name="Bothwell J.H."/>
            <person name="Bouget F.Y."/>
            <person name="Brillet L."/>
            <person name="Cabello-Hurtado F."/>
            <person name="Capella-Gutierrez S."/>
            <person name="Charrier B."/>
            <person name="Cladiere L."/>
            <person name="Cock J.M."/>
            <person name="Coelho S.M."/>
            <person name="Colleoni C."/>
            <person name="Czjzek M."/>
            <person name="Da Silva C."/>
            <person name="Delage L."/>
            <person name="Denoeud F."/>
            <person name="Deschamps P."/>
            <person name="Dittami S.M."/>
            <person name="Gabaldon T."/>
            <person name="Gachon C.M."/>
            <person name="Groisillier A."/>
            <person name="Herve C."/>
            <person name="Jabbari K."/>
            <person name="Katinka M."/>
            <person name="Kloareg B."/>
            <person name="Kowalczyk N."/>
            <person name="Labadie K."/>
            <person name="Leblanc C."/>
            <person name="Lopez P.J."/>
            <person name="McLachlan D.H."/>
            <person name="Meslet-Cladiere L."/>
            <person name="Moustafa A."/>
            <person name="Nehr Z."/>
            <person name="Nyvall Collen P."/>
            <person name="Panaud O."/>
            <person name="Partensky F."/>
            <person name="Poulain J."/>
            <person name="Rensing S.A."/>
            <person name="Rousvoal S."/>
            <person name="Samson G."/>
            <person name="Symeonidi A."/>
            <person name="Weissenbach J."/>
            <person name="Zambounis A."/>
            <person name="Wincker P."/>
            <person name="Boyen C."/>
        </authorList>
    </citation>
    <scope>NUCLEOTIDE SEQUENCE [LARGE SCALE GENOMIC DNA]</scope>
    <source>
        <strain evidence="4">cv. Stackhouse</strain>
    </source>
</reference>
<organism evidence="3 4">
    <name type="scientific">Chondrus crispus</name>
    <name type="common">Carrageen Irish moss</name>
    <name type="synonym">Polymorpha crispa</name>
    <dbReference type="NCBI Taxonomy" id="2769"/>
    <lineage>
        <taxon>Eukaryota</taxon>
        <taxon>Rhodophyta</taxon>
        <taxon>Florideophyceae</taxon>
        <taxon>Rhodymeniophycidae</taxon>
        <taxon>Gigartinales</taxon>
        <taxon>Gigartinaceae</taxon>
        <taxon>Chondrus</taxon>
    </lineage>
</organism>
<dbReference type="Pfam" id="PF05697">
    <property type="entry name" value="Trigger_N"/>
    <property type="match status" value="1"/>
</dbReference>
<keyword evidence="4" id="KW-1185">Reference proteome</keyword>
<dbReference type="Proteomes" id="UP000012073">
    <property type="component" value="Unassembled WGS sequence"/>
</dbReference>
<dbReference type="Gramene" id="CDF41078">
    <property type="protein sequence ID" value="CDF41078"/>
    <property type="gene ID" value="CHC_T00007306001"/>
</dbReference>
<sequence>MKQGAFVSSWLPGLNFSAPRSRSAKCHASPQMSIVSHEKLQVLFESETSELAQYKIELEIPASHSKDKRRQSVQALRKNADFKGFRKGTIPPFIMKDIPGFVLRDSIEELLEEALQELKLEKTDGDAADPDIDFEEMMGRFNVGEDFRFSLEMPLRKVLSLDTESLTQDILDVKSDVDLSDAESDAMSKTAEAEASQPST</sequence>
<dbReference type="InterPro" id="IPR036611">
    <property type="entry name" value="Trigger_fac_ribosome-bd_sf"/>
</dbReference>
<dbReference type="Gene3D" id="3.30.70.1050">
    <property type="entry name" value="Trigger factor ribosome-binding domain"/>
    <property type="match status" value="1"/>
</dbReference>
<dbReference type="KEGG" id="ccp:CHC_T00007306001"/>
<dbReference type="GO" id="GO:0015031">
    <property type="term" value="P:protein transport"/>
    <property type="evidence" value="ECO:0007669"/>
    <property type="project" value="InterPro"/>
</dbReference>
<feature type="domain" description="Trigger factor ribosome-binding bacterial" evidence="2">
    <location>
        <begin position="46"/>
        <end position="186"/>
    </location>
</feature>
<evidence type="ECO:0000313" key="4">
    <source>
        <dbReference type="Proteomes" id="UP000012073"/>
    </source>
</evidence>
<protein>
    <recommendedName>
        <fullName evidence="2">Trigger factor ribosome-binding bacterial domain-containing protein</fullName>
    </recommendedName>
</protein>
<dbReference type="RefSeq" id="XP_005711372.1">
    <property type="nucleotide sequence ID" value="XM_005711315.1"/>
</dbReference>
<evidence type="ECO:0000256" key="1">
    <source>
        <dbReference type="SAM" id="MobiDB-lite"/>
    </source>
</evidence>
<dbReference type="EMBL" id="HG002309">
    <property type="protein sequence ID" value="CDF41078.1"/>
    <property type="molecule type" value="Genomic_DNA"/>
</dbReference>
<evidence type="ECO:0000259" key="2">
    <source>
        <dbReference type="Pfam" id="PF05697"/>
    </source>
</evidence>
<dbReference type="GeneID" id="17319112"/>
<accession>R7QTQ2</accession>
<dbReference type="SUPFAM" id="SSF102735">
    <property type="entry name" value="Trigger factor ribosome-binding domain"/>
    <property type="match status" value="1"/>
</dbReference>
<dbReference type="GO" id="GO:0006457">
    <property type="term" value="P:protein folding"/>
    <property type="evidence" value="ECO:0007669"/>
    <property type="project" value="InterPro"/>
</dbReference>
<gene>
    <name evidence="3" type="ORF">CHC_T00007306001</name>
</gene>
<dbReference type="AlphaFoldDB" id="R7QTQ2"/>
<dbReference type="OrthoDB" id="4698at2759"/>
<dbReference type="InterPro" id="IPR008881">
    <property type="entry name" value="Trigger_fac_ribosome-bd_bac"/>
</dbReference>
<proteinExistence type="predicted"/>